<dbReference type="RefSeq" id="WP_007824284.1">
    <property type="nucleotide sequence ID" value="NZ_JAVRER010000032.1"/>
</dbReference>
<keyword evidence="1" id="KW-0472">Membrane</keyword>
<reference evidence="3" key="2">
    <citation type="submission" date="2024-03" db="EMBL/GenBank/DDBJ databases">
        <title>30 novel species of actinomycetes from the DSMZ collection.</title>
        <authorList>
            <person name="Nouioui I."/>
        </authorList>
    </citation>
    <scope>NUCLEOTIDE SEQUENCE</scope>
    <source>
        <strain evidence="5">DSM 41979</strain>
        <strain evidence="3">DSM 41982</strain>
    </source>
</reference>
<keyword evidence="5" id="KW-1185">Reference proteome</keyword>
<keyword evidence="1" id="KW-0812">Transmembrane</keyword>
<proteinExistence type="predicted"/>
<name>A0ABD5E8I3_9ACTN</name>
<evidence type="ECO:0000313" key="2">
    <source>
        <dbReference type="EMBL" id="MDT0412459.1"/>
    </source>
</evidence>
<keyword evidence="1" id="KW-1133">Transmembrane helix</keyword>
<gene>
    <name evidence="3" type="ORF">RM574_19745</name>
    <name evidence="2" type="ORF">RM698_25840</name>
</gene>
<comment type="caution">
    <text evidence="3">The sequence shown here is derived from an EMBL/GenBank/DDBJ whole genome shotgun (WGS) entry which is preliminary data.</text>
</comment>
<feature type="transmembrane region" description="Helical" evidence="1">
    <location>
        <begin position="62"/>
        <end position="80"/>
    </location>
</feature>
<evidence type="ECO:0000313" key="3">
    <source>
        <dbReference type="EMBL" id="MDT0417719.1"/>
    </source>
</evidence>
<dbReference type="EMBL" id="JAVRER010000032">
    <property type="protein sequence ID" value="MDT0417719.1"/>
    <property type="molecule type" value="Genomic_DNA"/>
</dbReference>
<dbReference type="AlphaFoldDB" id="A0ABD5E8I3"/>
<dbReference type="EMBL" id="JAVRET010000082">
    <property type="protein sequence ID" value="MDT0412459.1"/>
    <property type="molecule type" value="Genomic_DNA"/>
</dbReference>
<dbReference type="Proteomes" id="UP001183610">
    <property type="component" value="Unassembled WGS sequence"/>
</dbReference>
<reference evidence="4" key="1">
    <citation type="submission" date="2023-07" db="EMBL/GenBank/DDBJ databases">
        <title>30 novel species of actinomycetes from the DSMZ collection.</title>
        <authorList>
            <person name="Nouioui I."/>
        </authorList>
    </citation>
    <scope>NUCLEOTIDE SEQUENCE [LARGE SCALE GENOMIC DNA]</scope>
    <source>
        <strain evidence="2">DSM 41979</strain>
        <strain evidence="4">DSM 41982</strain>
    </source>
</reference>
<sequence>MDGFRVTYTVECAESAALLSPDRRETLERGLAVLARNPYHPATAPIGTHEDNRKAQVAPGVLIEYVVAHAVMVVVVLTVFDESLYLLADVPGQVERGMEGDAALGGGG</sequence>
<evidence type="ECO:0000313" key="4">
    <source>
        <dbReference type="Proteomes" id="UP001183607"/>
    </source>
</evidence>
<protein>
    <submittedName>
        <fullName evidence="3">Uncharacterized protein</fullName>
    </submittedName>
</protein>
<organism evidence="3 4">
    <name type="scientific">Streptomyces evansiae</name>
    <dbReference type="NCBI Taxonomy" id="3075535"/>
    <lineage>
        <taxon>Bacteria</taxon>
        <taxon>Bacillati</taxon>
        <taxon>Actinomycetota</taxon>
        <taxon>Actinomycetes</taxon>
        <taxon>Kitasatosporales</taxon>
        <taxon>Streptomycetaceae</taxon>
        <taxon>Streptomyces</taxon>
    </lineage>
</organism>
<evidence type="ECO:0000256" key="1">
    <source>
        <dbReference type="SAM" id="Phobius"/>
    </source>
</evidence>
<evidence type="ECO:0000313" key="5">
    <source>
        <dbReference type="Proteomes" id="UP001183610"/>
    </source>
</evidence>
<accession>A0ABD5E8I3</accession>
<dbReference type="Proteomes" id="UP001183607">
    <property type="component" value="Unassembled WGS sequence"/>
</dbReference>